<feature type="domain" description="CP-type G" evidence="7">
    <location>
        <begin position="174"/>
        <end position="411"/>
    </location>
</feature>
<dbReference type="PANTHER" id="PTHR45709:SF3">
    <property type="entry name" value="GUANINE NUCLEOTIDE-BINDING PROTEIN-LIKE 1"/>
    <property type="match status" value="1"/>
</dbReference>
<dbReference type="InterPro" id="IPR030378">
    <property type="entry name" value="G_CP_dom"/>
</dbReference>
<dbReference type="InterPro" id="IPR006073">
    <property type="entry name" value="GTP-bd"/>
</dbReference>
<evidence type="ECO:0000256" key="4">
    <source>
        <dbReference type="ARBA" id="ARBA00037770"/>
    </source>
</evidence>
<dbReference type="STRING" id="7719.ENSCINP00000018488"/>
<dbReference type="InterPro" id="IPR043358">
    <property type="entry name" value="GNL1-like"/>
</dbReference>
<dbReference type="PANTHER" id="PTHR45709">
    <property type="entry name" value="LARGE SUBUNIT GTPASE 1 HOMOLOG-RELATED"/>
    <property type="match status" value="1"/>
</dbReference>
<evidence type="ECO:0000313" key="9">
    <source>
        <dbReference type="Proteomes" id="UP000008144"/>
    </source>
</evidence>
<keyword evidence="3" id="KW-0342">GTP-binding</keyword>
<protein>
    <recommendedName>
        <fullName evidence="5">Guanine nucleotide-binding protein-like 1</fullName>
    </recommendedName>
</protein>
<evidence type="ECO:0000259" key="7">
    <source>
        <dbReference type="PROSITE" id="PS51721"/>
    </source>
</evidence>
<dbReference type="PROSITE" id="PS51721">
    <property type="entry name" value="G_CP"/>
    <property type="match status" value="1"/>
</dbReference>
<evidence type="ECO:0000256" key="3">
    <source>
        <dbReference type="ARBA" id="ARBA00023134"/>
    </source>
</evidence>
<dbReference type="Gene3D" id="3.40.50.300">
    <property type="entry name" value="P-loop containing nucleotide triphosphate hydrolases"/>
    <property type="match status" value="1"/>
</dbReference>
<feature type="compositionally biased region" description="Polar residues" evidence="6">
    <location>
        <begin position="38"/>
        <end position="48"/>
    </location>
</feature>
<dbReference type="InterPro" id="IPR027417">
    <property type="entry name" value="P-loop_NTPase"/>
</dbReference>
<dbReference type="FunCoup" id="F6Q989">
    <property type="interactions" value="195"/>
</dbReference>
<reference evidence="8" key="3">
    <citation type="submission" date="2025-08" db="UniProtKB">
        <authorList>
            <consortium name="Ensembl"/>
        </authorList>
    </citation>
    <scope>IDENTIFICATION</scope>
</reference>
<organism evidence="8 9">
    <name type="scientific">Ciona intestinalis</name>
    <name type="common">Transparent sea squirt</name>
    <name type="synonym">Ascidia intestinalis</name>
    <dbReference type="NCBI Taxonomy" id="7719"/>
    <lineage>
        <taxon>Eukaryota</taxon>
        <taxon>Metazoa</taxon>
        <taxon>Chordata</taxon>
        <taxon>Tunicata</taxon>
        <taxon>Ascidiacea</taxon>
        <taxon>Phlebobranchia</taxon>
        <taxon>Cionidae</taxon>
        <taxon>Ciona</taxon>
    </lineage>
</organism>
<keyword evidence="9" id="KW-1185">Reference proteome</keyword>
<proteinExistence type="predicted"/>
<gene>
    <name evidence="8" type="primary">LOC100183035</name>
</gene>
<keyword evidence="1" id="KW-0597">Phosphoprotein</keyword>
<dbReference type="SUPFAM" id="SSF52540">
    <property type="entry name" value="P-loop containing nucleoside triphosphate hydrolases"/>
    <property type="match status" value="1"/>
</dbReference>
<dbReference type="EMBL" id="EAAA01001134">
    <property type="status" value="NOT_ANNOTATED_CDS"/>
    <property type="molecule type" value="Genomic_DNA"/>
</dbReference>
<evidence type="ECO:0000256" key="6">
    <source>
        <dbReference type="SAM" id="MobiDB-lite"/>
    </source>
</evidence>
<dbReference type="Proteomes" id="UP000008144">
    <property type="component" value="Chromosome 13"/>
</dbReference>
<evidence type="ECO:0000256" key="5">
    <source>
        <dbReference type="ARBA" id="ARBA00039902"/>
    </source>
</evidence>
<dbReference type="GeneTree" id="ENSGT00940000158047"/>
<evidence type="ECO:0000313" key="8">
    <source>
        <dbReference type="Ensembl" id="ENSCINP00000018488.3"/>
    </source>
</evidence>
<comment type="function">
    <text evidence="4">Possible regulatory or functional link with the histocompatibility cluster.</text>
</comment>
<feature type="region of interest" description="Disordered" evidence="6">
    <location>
        <begin position="1"/>
        <end position="67"/>
    </location>
</feature>
<evidence type="ECO:0000256" key="2">
    <source>
        <dbReference type="ARBA" id="ARBA00022741"/>
    </source>
</evidence>
<dbReference type="OMA" id="CDFPVRP"/>
<accession>F6Q989</accession>
<dbReference type="Ensembl" id="ENSCINT00000018488.3">
    <property type="protein sequence ID" value="ENSCINP00000018488.3"/>
    <property type="gene ID" value="ENSCING00000014499.2"/>
</dbReference>
<reference evidence="8" key="2">
    <citation type="journal article" date="2008" name="Genome Biol.">
        <title>Improved genome assembly and evidence-based global gene model set for the chordate Ciona intestinalis: new insight into intron and operon populations.</title>
        <authorList>
            <person name="Satou Y."/>
            <person name="Mineta K."/>
            <person name="Ogasawara M."/>
            <person name="Sasakura Y."/>
            <person name="Shoguchi E."/>
            <person name="Ueno K."/>
            <person name="Yamada L."/>
            <person name="Matsumoto J."/>
            <person name="Wasserscheid J."/>
            <person name="Dewar K."/>
            <person name="Wiley G.B."/>
            <person name="Macmil S.L."/>
            <person name="Roe B.A."/>
            <person name="Zeller R.W."/>
            <person name="Hastings K.E."/>
            <person name="Lemaire P."/>
            <person name="Lindquist E."/>
            <person name="Endo T."/>
            <person name="Hotta K."/>
            <person name="Inaba K."/>
        </authorList>
    </citation>
    <scope>NUCLEOTIDE SEQUENCE [LARGE SCALE GENOMIC DNA]</scope>
    <source>
        <strain evidence="8">wild type</strain>
    </source>
</reference>
<dbReference type="HOGENOM" id="CLU_013649_1_1_1"/>
<feature type="compositionally biased region" description="Basic residues" evidence="6">
    <location>
        <begin position="1"/>
        <end position="26"/>
    </location>
</feature>
<dbReference type="Pfam" id="PF01926">
    <property type="entry name" value="MMR_HSR1"/>
    <property type="match status" value="1"/>
</dbReference>
<dbReference type="InParanoid" id="F6Q989"/>
<keyword evidence="2" id="KW-0547">Nucleotide-binding</keyword>
<reference evidence="8" key="4">
    <citation type="submission" date="2025-09" db="UniProtKB">
        <authorList>
            <consortium name="Ensembl"/>
        </authorList>
    </citation>
    <scope>IDENTIFICATION</scope>
</reference>
<dbReference type="AlphaFoldDB" id="F6Q989"/>
<reference evidence="9" key="1">
    <citation type="journal article" date="2002" name="Science">
        <title>The draft genome of Ciona intestinalis: insights into chordate and vertebrate origins.</title>
        <authorList>
            <person name="Dehal P."/>
            <person name="Satou Y."/>
            <person name="Campbell R.K."/>
            <person name="Chapman J."/>
            <person name="Degnan B."/>
            <person name="De Tomaso A."/>
            <person name="Davidson B."/>
            <person name="Di Gregorio A."/>
            <person name="Gelpke M."/>
            <person name="Goodstein D.M."/>
            <person name="Harafuji N."/>
            <person name="Hastings K.E."/>
            <person name="Ho I."/>
            <person name="Hotta K."/>
            <person name="Huang W."/>
            <person name="Kawashima T."/>
            <person name="Lemaire P."/>
            <person name="Martinez D."/>
            <person name="Meinertzhagen I.A."/>
            <person name="Necula S."/>
            <person name="Nonaka M."/>
            <person name="Putnam N."/>
            <person name="Rash S."/>
            <person name="Saiga H."/>
            <person name="Satake M."/>
            <person name="Terry A."/>
            <person name="Yamada L."/>
            <person name="Wang H.G."/>
            <person name="Awazu S."/>
            <person name="Azumi K."/>
            <person name="Boore J."/>
            <person name="Branno M."/>
            <person name="Chin-Bow S."/>
            <person name="DeSantis R."/>
            <person name="Doyle S."/>
            <person name="Francino P."/>
            <person name="Keys D.N."/>
            <person name="Haga S."/>
            <person name="Hayashi H."/>
            <person name="Hino K."/>
            <person name="Imai K.S."/>
            <person name="Inaba K."/>
            <person name="Kano S."/>
            <person name="Kobayashi K."/>
            <person name="Kobayashi M."/>
            <person name="Lee B.I."/>
            <person name="Makabe K.W."/>
            <person name="Manohar C."/>
            <person name="Matassi G."/>
            <person name="Medina M."/>
            <person name="Mochizuki Y."/>
            <person name="Mount S."/>
            <person name="Morishita T."/>
            <person name="Miura S."/>
            <person name="Nakayama A."/>
            <person name="Nishizaka S."/>
            <person name="Nomoto H."/>
            <person name="Ohta F."/>
            <person name="Oishi K."/>
            <person name="Rigoutsos I."/>
            <person name="Sano M."/>
            <person name="Sasaki A."/>
            <person name="Sasakura Y."/>
            <person name="Shoguchi E."/>
            <person name="Shin-i T."/>
            <person name="Spagnuolo A."/>
            <person name="Stainier D."/>
            <person name="Suzuki M.M."/>
            <person name="Tassy O."/>
            <person name="Takatori N."/>
            <person name="Tokuoka M."/>
            <person name="Yagi K."/>
            <person name="Yoshizaki F."/>
            <person name="Wada S."/>
            <person name="Zhang C."/>
            <person name="Hyatt P.D."/>
            <person name="Larimer F."/>
            <person name="Detter C."/>
            <person name="Doggett N."/>
            <person name="Glavina T."/>
            <person name="Hawkins T."/>
            <person name="Richardson P."/>
            <person name="Lucas S."/>
            <person name="Kohara Y."/>
            <person name="Levine M."/>
            <person name="Satoh N."/>
            <person name="Rokhsar D.S."/>
        </authorList>
    </citation>
    <scope>NUCLEOTIDE SEQUENCE [LARGE SCALE GENOMIC DNA]</scope>
</reference>
<dbReference type="GO" id="GO:0005525">
    <property type="term" value="F:GTP binding"/>
    <property type="evidence" value="ECO:0007669"/>
    <property type="project" value="UniProtKB-KW"/>
</dbReference>
<feature type="compositionally biased region" description="Basic and acidic residues" evidence="6">
    <location>
        <begin position="49"/>
        <end position="67"/>
    </location>
</feature>
<sequence length="534" mass="61700">MPRKKPFSGKQKKQQLHDKRIKKGKKYSTPGSSDHPPQVQTWQPSSSDKPTEPHSSHSLPEAKEHTKGVYDPSRFHLNFLKESREELERRKKDAQSLPVIFVDERELEADIKDVYRPGSATVLDVPKRPTWKYTMSKQQVERKEEAYFKSYLMNIYEEFGEQNLSYFEHNLETWRQAWRVWEMSDVIVMVTDVRHPILHFSPALYEYVTKELNKPLILVLNKIDLVPANVIAAWTSYFKELFPELHVVWFTSFPQDVRSVDLANKKSKRTRKKRVYNTQIGPKELLQICKNIVGDKVDLSSWATKIESDLQQLGFHGNEDSTNHHAAAGDSNRVLPQKVSSNEKVDKTTQDEILTIGFVGHPNVGKSSLMNGLIGRKVVSTSVTPGHTKYFQTYFLTKTVKLCDSPGLVFPSLIHKQLQILSGIYPIAQVQEPYTPVGYLASRIPLVDILQLKRVENPRYRDQWTPWEISEAWAEKRNYRTAKAARPDVYRAANSILRMAVDGRLCLYMRPPGFTHNKDYWEQHENTVGLLALQ</sequence>
<evidence type="ECO:0000256" key="1">
    <source>
        <dbReference type="ARBA" id="ARBA00022553"/>
    </source>
</evidence>
<dbReference type="GO" id="GO:0003924">
    <property type="term" value="F:GTPase activity"/>
    <property type="evidence" value="ECO:0000318"/>
    <property type="project" value="GO_Central"/>
</dbReference>
<name>F6Q989_CIOIN</name>